<reference evidence="1" key="1">
    <citation type="submission" date="2023-07" db="EMBL/GenBank/DDBJ databases">
        <title>Sorghum-associated microbial communities from plants grown in Nebraska, USA.</title>
        <authorList>
            <person name="Schachtman D."/>
        </authorList>
    </citation>
    <scope>NUCLEOTIDE SEQUENCE</scope>
    <source>
        <strain evidence="1">BE44</strain>
    </source>
</reference>
<dbReference type="AlphaFoldDB" id="A0AAW8LH37"/>
<evidence type="ECO:0000313" key="1">
    <source>
        <dbReference type="EMBL" id="MDR6630377.1"/>
    </source>
</evidence>
<accession>A0AAW8LH37</accession>
<evidence type="ECO:0000313" key="2">
    <source>
        <dbReference type="Proteomes" id="UP001262767"/>
    </source>
</evidence>
<comment type="caution">
    <text evidence="1">The sequence shown here is derived from an EMBL/GenBank/DDBJ whole genome shotgun (WGS) entry which is preliminary data.</text>
</comment>
<dbReference type="Gene3D" id="3.30.160.250">
    <property type="match status" value="1"/>
</dbReference>
<dbReference type="EMBL" id="JAVDSC010000012">
    <property type="protein sequence ID" value="MDR6630377.1"/>
    <property type="molecule type" value="Genomic_DNA"/>
</dbReference>
<dbReference type="SUPFAM" id="SSF143100">
    <property type="entry name" value="TTHA1013/TTHA0281-like"/>
    <property type="match status" value="1"/>
</dbReference>
<sequence length="78" mass="8900">MEYPILIKKTNNEYLVSSRDIPELNAIADNYDAALSEALDAFETALIIYRDDCKPIPKPSELQDGEVMLSLPFYLFNE</sequence>
<protein>
    <submittedName>
        <fullName evidence="1">RNase H-like HicB family nuclease</fullName>
    </submittedName>
</protein>
<name>A0AAW8LH37_ACILW</name>
<dbReference type="InterPro" id="IPR035069">
    <property type="entry name" value="TTHA1013/TTHA0281-like"/>
</dbReference>
<organism evidence="1 2">
    <name type="scientific">Acinetobacter lwoffii</name>
    <dbReference type="NCBI Taxonomy" id="28090"/>
    <lineage>
        <taxon>Bacteria</taxon>
        <taxon>Pseudomonadati</taxon>
        <taxon>Pseudomonadota</taxon>
        <taxon>Gammaproteobacteria</taxon>
        <taxon>Moraxellales</taxon>
        <taxon>Moraxellaceae</taxon>
        <taxon>Acinetobacter</taxon>
    </lineage>
</organism>
<proteinExistence type="predicted"/>
<dbReference type="Proteomes" id="UP001262767">
    <property type="component" value="Unassembled WGS sequence"/>
</dbReference>
<gene>
    <name evidence="1" type="ORF">J2X86_002432</name>
</gene>
<dbReference type="RefSeq" id="WP_310077876.1">
    <property type="nucleotide sequence ID" value="NZ_JAVDSC010000012.1"/>
</dbReference>